<dbReference type="Proteomes" id="UP000828390">
    <property type="component" value="Unassembled WGS sequence"/>
</dbReference>
<dbReference type="EMBL" id="JAIWYP010000007">
    <property type="protein sequence ID" value="KAH3801606.1"/>
    <property type="molecule type" value="Genomic_DNA"/>
</dbReference>
<accession>A0A9D4J6H3</accession>
<reference evidence="2" key="2">
    <citation type="submission" date="2020-11" db="EMBL/GenBank/DDBJ databases">
        <authorList>
            <person name="McCartney M.A."/>
            <person name="Auch B."/>
            <person name="Kono T."/>
            <person name="Mallez S."/>
            <person name="Becker A."/>
            <person name="Gohl D.M."/>
            <person name="Silverstein K.A.T."/>
            <person name="Koren S."/>
            <person name="Bechman K.B."/>
            <person name="Herman A."/>
            <person name="Abrahante J.E."/>
            <person name="Garbe J."/>
        </authorList>
    </citation>
    <scope>NUCLEOTIDE SEQUENCE</scope>
    <source>
        <strain evidence="2">Duluth1</strain>
        <tissue evidence="2">Whole animal</tissue>
    </source>
</reference>
<protein>
    <submittedName>
        <fullName evidence="2">Uncharacterized protein</fullName>
    </submittedName>
</protein>
<keyword evidence="1" id="KW-0812">Transmembrane</keyword>
<evidence type="ECO:0000313" key="2">
    <source>
        <dbReference type="EMBL" id="KAH3801606.1"/>
    </source>
</evidence>
<reference evidence="2" key="1">
    <citation type="journal article" date="2019" name="bioRxiv">
        <title>The Genome of the Zebra Mussel, Dreissena polymorpha: A Resource for Invasive Species Research.</title>
        <authorList>
            <person name="McCartney M.A."/>
            <person name="Auch B."/>
            <person name="Kono T."/>
            <person name="Mallez S."/>
            <person name="Zhang Y."/>
            <person name="Obille A."/>
            <person name="Becker A."/>
            <person name="Abrahante J.E."/>
            <person name="Garbe J."/>
            <person name="Badalamenti J.P."/>
            <person name="Herman A."/>
            <person name="Mangelson H."/>
            <person name="Liachko I."/>
            <person name="Sullivan S."/>
            <person name="Sone E.D."/>
            <person name="Koren S."/>
            <person name="Silverstein K.A.T."/>
            <person name="Beckman K.B."/>
            <person name="Gohl D.M."/>
        </authorList>
    </citation>
    <scope>NUCLEOTIDE SEQUENCE</scope>
    <source>
        <strain evidence="2">Duluth1</strain>
        <tissue evidence="2">Whole animal</tissue>
    </source>
</reference>
<keyword evidence="1" id="KW-1133">Transmembrane helix</keyword>
<organism evidence="2 3">
    <name type="scientific">Dreissena polymorpha</name>
    <name type="common">Zebra mussel</name>
    <name type="synonym">Mytilus polymorpha</name>
    <dbReference type="NCBI Taxonomy" id="45954"/>
    <lineage>
        <taxon>Eukaryota</taxon>
        <taxon>Metazoa</taxon>
        <taxon>Spiralia</taxon>
        <taxon>Lophotrochozoa</taxon>
        <taxon>Mollusca</taxon>
        <taxon>Bivalvia</taxon>
        <taxon>Autobranchia</taxon>
        <taxon>Heteroconchia</taxon>
        <taxon>Euheterodonta</taxon>
        <taxon>Imparidentia</taxon>
        <taxon>Neoheterodontei</taxon>
        <taxon>Myida</taxon>
        <taxon>Dreissenoidea</taxon>
        <taxon>Dreissenidae</taxon>
        <taxon>Dreissena</taxon>
    </lineage>
</organism>
<comment type="caution">
    <text evidence="2">The sequence shown here is derived from an EMBL/GenBank/DDBJ whole genome shotgun (WGS) entry which is preliminary data.</text>
</comment>
<evidence type="ECO:0000313" key="3">
    <source>
        <dbReference type="Proteomes" id="UP000828390"/>
    </source>
</evidence>
<dbReference type="AlphaFoldDB" id="A0A9D4J6H3"/>
<sequence length="174" mass="18511">MKQKQDYMDWMVALYRAFPRANLATEAGRGRLMRHQQHQTVSACLLPPHGPAATKDAWGTKALQTAIIAGQLLLAVTSEIPITRHLTAVYCGAIKAGQLLLAVTSGIPITRHLKAVDCGAIIAGQLLLAVTSGILITRHLTVSYRGAIIAGQLLLAVTSGISIDTSRLVTTVLP</sequence>
<keyword evidence="1" id="KW-0472">Membrane</keyword>
<keyword evidence="3" id="KW-1185">Reference proteome</keyword>
<evidence type="ECO:0000256" key="1">
    <source>
        <dbReference type="SAM" id="Phobius"/>
    </source>
</evidence>
<name>A0A9D4J6H3_DREPO</name>
<gene>
    <name evidence="2" type="ORF">DPMN_155262</name>
</gene>
<proteinExistence type="predicted"/>
<feature type="transmembrane region" description="Helical" evidence="1">
    <location>
        <begin position="115"/>
        <end position="136"/>
    </location>
</feature>